<feature type="compositionally biased region" description="Basic and acidic residues" evidence="2">
    <location>
        <begin position="171"/>
        <end position="191"/>
    </location>
</feature>
<proteinExistence type="predicted"/>
<accession>A0A6G0TF61</accession>
<dbReference type="Proteomes" id="UP000475862">
    <property type="component" value="Unassembled WGS sequence"/>
</dbReference>
<dbReference type="EMBL" id="VYZN01000042">
    <property type="protein sequence ID" value="KAE9530831.1"/>
    <property type="molecule type" value="Genomic_DNA"/>
</dbReference>
<feature type="region of interest" description="Disordered" evidence="2">
    <location>
        <begin position="140"/>
        <end position="191"/>
    </location>
</feature>
<evidence type="ECO:0000313" key="4">
    <source>
        <dbReference type="Proteomes" id="UP000475862"/>
    </source>
</evidence>
<evidence type="ECO:0000256" key="2">
    <source>
        <dbReference type="SAM" id="MobiDB-lite"/>
    </source>
</evidence>
<gene>
    <name evidence="3" type="ORF">AGLY_011293</name>
</gene>
<comment type="caution">
    <text evidence="3">The sequence shown here is derived from an EMBL/GenBank/DDBJ whole genome shotgun (WGS) entry which is preliminary data.</text>
</comment>
<dbReference type="AlphaFoldDB" id="A0A6G0TF61"/>
<keyword evidence="1" id="KW-0175">Coiled coil</keyword>
<sequence>MMELVPVSCTVRPSRAETPPPSLKRTKLEDAPPAVPTAAYYSALGMAPTLPNYMVDPFHYFYGAWVPPPAAMYMNNTHHLYRNDSLIKRERPPRLVDPQKVISHTQSEQFGRSFQPNVALAPPIKHNGNANASNILNHHHNHHYQNSNNVNNNNNNNSSNNNNNTAKPTVKFKDKDDGEQENKDIIPTQESDRRYNSVAASVMEQVAAVLDALSDAKETTRQQVIGLVERIALRLEKVESKNQQLVRENEILKNQLNTKRHTNKEDPLIVDDCTTIKWENNGGIDQEHIKSNSLPLMNKRCSPVSVITSPPCQPKTPPPHNLQSNIMATTTATITATSVLIKSESID</sequence>
<name>A0A6G0TF61_APHGL</name>
<feature type="compositionally biased region" description="Low complexity" evidence="2">
    <location>
        <begin position="144"/>
        <end position="164"/>
    </location>
</feature>
<reference evidence="3 4" key="1">
    <citation type="submission" date="2019-08" db="EMBL/GenBank/DDBJ databases">
        <title>The genome of the soybean aphid Biotype 1, its phylome, world population structure and adaptation to the North American continent.</title>
        <authorList>
            <person name="Giordano R."/>
            <person name="Donthu R.K."/>
            <person name="Hernandez A.G."/>
            <person name="Wright C.L."/>
            <person name="Zimin A.V."/>
        </authorList>
    </citation>
    <scope>NUCLEOTIDE SEQUENCE [LARGE SCALE GENOMIC DNA]</scope>
    <source>
        <tissue evidence="3">Whole aphids</tissue>
    </source>
</reference>
<evidence type="ECO:0000256" key="1">
    <source>
        <dbReference type="SAM" id="Coils"/>
    </source>
</evidence>
<feature type="coiled-coil region" evidence="1">
    <location>
        <begin position="228"/>
        <end position="262"/>
    </location>
</feature>
<organism evidence="3 4">
    <name type="scientific">Aphis glycines</name>
    <name type="common">Soybean aphid</name>
    <dbReference type="NCBI Taxonomy" id="307491"/>
    <lineage>
        <taxon>Eukaryota</taxon>
        <taxon>Metazoa</taxon>
        <taxon>Ecdysozoa</taxon>
        <taxon>Arthropoda</taxon>
        <taxon>Hexapoda</taxon>
        <taxon>Insecta</taxon>
        <taxon>Pterygota</taxon>
        <taxon>Neoptera</taxon>
        <taxon>Paraneoptera</taxon>
        <taxon>Hemiptera</taxon>
        <taxon>Sternorrhyncha</taxon>
        <taxon>Aphidomorpha</taxon>
        <taxon>Aphidoidea</taxon>
        <taxon>Aphididae</taxon>
        <taxon>Aphidini</taxon>
        <taxon>Aphis</taxon>
        <taxon>Aphis</taxon>
    </lineage>
</organism>
<feature type="region of interest" description="Disordered" evidence="2">
    <location>
        <begin position="1"/>
        <end position="29"/>
    </location>
</feature>
<keyword evidence="4" id="KW-1185">Reference proteome</keyword>
<evidence type="ECO:0000313" key="3">
    <source>
        <dbReference type="EMBL" id="KAE9530831.1"/>
    </source>
</evidence>
<protein>
    <submittedName>
        <fullName evidence="3">Uncharacterized protein</fullName>
    </submittedName>
</protein>
<dbReference type="OrthoDB" id="3938623at2759"/>